<reference evidence="8 9" key="1">
    <citation type="submission" date="2019-07" db="EMBL/GenBank/DDBJ databases">
        <title>The pathways for chlorine oxyanion respiration interact through the shared metabolite chlorate.</title>
        <authorList>
            <person name="Barnum T.P."/>
            <person name="Cheng Y."/>
            <person name="Hill K.A."/>
            <person name="Lucas L.N."/>
            <person name="Carlson H.K."/>
            <person name="Coates J.D."/>
        </authorList>
    </citation>
    <scope>NUCLEOTIDE SEQUENCE [LARGE SCALE GENOMIC DNA]</scope>
    <source>
        <strain evidence="8 9">BK-1</strain>
    </source>
</reference>
<dbReference type="PROSITE" id="PS00373">
    <property type="entry name" value="GART"/>
    <property type="match status" value="1"/>
</dbReference>
<evidence type="ECO:0000256" key="3">
    <source>
        <dbReference type="ARBA" id="ARBA00022755"/>
    </source>
</evidence>
<evidence type="ECO:0000259" key="7">
    <source>
        <dbReference type="Pfam" id="PF00551"/>
    </source>
</evidence>
<comment type="pathway">
    <text evidence="1 6">Purine metabolism; IMP biosynthesis via de novo pathway; N(2)-formyl-N(1)-(5-phospho-D-ribosyl)glycinamide from N(1)-(5-phospho-D-ribosyl)glycinamide (10-formyl THF route): step 1/1.</text>
</comment>
<name>A0A557SCT7_9GAMM</name>
<evidence type="ECO:0000256" key="6">
    <source>
        <dbReference type="HAMAP-Rule" id="MF_01930"/>
    </source>
</evidence>
<keyword evidence="3 6" id="KW-0658">Purine biosynthesis</keyword>
<evidence type="ECO:0000256" key="2">
    <source>
        <dbReference type="ARBA" id="ARBA00022679"/>
    </source>
</evidence>
<dbReference type="UniPathway" id="UPA00074">
    <property type="reaction ID" value="UER00126"/>
</dbReference>
<dbReference type="GO" id="GO:0005829">
    <property type="term" value="C:cytosol"/>
    <property type="evidence" value="ECO:0007669"/>
    <property type="project" value="TreeGrafter"/>
</dbReference>
<dbReference type="InterPro" id="IPR001555">
    <property type="entry name" value="GART_AS"/>
</dbReference>
<comment type="catalytic activity">
    <reaction evidence="5 6">
        <text>N(1)-(5-phospho-beta-D-ribosyl)glycinamide + (6R)-10-formyltetrahydrofolate = N(2)-formyl-N(1)-(5-phospho-beta-D-ribosyl)glycinamide + (6S)-5,6,7,8-tetrahydrofolate + H(+)</text>
        <dbReference type="Rhea" id="RHEA:15053"/>
        <dbReference type="ChEBI" id="CHEBI:15378"/>
        <dbReference type="ChEBI" id="CHEBI:57453"/>
        <dbReference type="ChEBI" id="CHEBI:143788"/>
        <dbReference type="ChEBI" id="CHEBI:147286"/>
        <dbReference type="ChEBI" id="CHEBI:195366"/>
        <dbReference type="EC" id="2.1.2.2"/>
    </reaction>
</comment>
<gene>
    <name evidence="6 8" type="primary">purN</name>
    <name evidence="8" type="ORF">FHP88_09525</name>
</gene>
<dbReference type="NCBIfam" id="TIGR00639">
    <property type="entry name" value="PurN"/>
    <property type="match status" value="1"/>
</dbReference>
<evidence type="ECO:0000313" key="8">
    <source>
        <dbReference type="EMBL" id="TVO75238.1"/>
    </source>
</evidence>
<keyword evidence="9" id="KW-1185">Reference proteome</keyword>
<dbReference type="Pfam" id="PF00551">
    <property type="entry name" value="Formyl_trans_N"/>
    <property type="match status" value="1"/>
</dbReference>
<dbReference type="PANTHER" id="PTHR43369">
    <property type="entry name" value="PHOSPHORIBOSYLGLYCINAMIDE FORMYLTRANSFERASE"/>
    <property type="match status" value="1"/>
</dbReference>
<evidence type="ECO:0000256" key="5">
    <source>
        <dbReference type="ARBA" id="ARBA00047664"/>
    </source>
</evidence>
<dbReference type="GO" id="GO:0006189">
    <property type="term" value="P:'de novo' IMP biosynthetic process"/>
    <property type="evidence" value="ECO:0007669"/>
    <property type="project" value="UniProtKB-UniRule"/>
</dbReference>
<proteinExistence type="inferred from homology"/>
<evidence type="ECO:0000256" key="4">
    <source>
        <dbReference type="ARBA" id="ARBA00038440"/>
    </source>
</evidence>
<evidence type="ECO:0000313" key="9">
    <source>
        <dbReference type="Proteomes" id="UP000316649"/>
    </source>
</evidence>
<comment type="function">
    <text evidence="6">Catalyzes the transfer of a formyl group from 10-formyltetrahydrofolate to 5-phospho-ribosyl-glycinamide (GAR), producing 5-phospho-ribosyl-N-formylglycinamide (FGAR) and tetrahydrofolate.</text>
</comment>
<organism evidence="8 9">
    <name type="scientific">Sedimenticola selenatireducens</name>
    <dbReference type="NCBI Taxonomy" id="191960"/>
    <lineage>
        <taxon>Bacteria</taxon>
        <taxon>Pseudomonadati</taxon>
        <taxon>Pseudomonadota</taxon>
        <taxon>Gammaproteobacteria</taxon>
        <taxon>Chromatiales</taxon>
        <taxon>Sedimenticolaceae</taxon>
        <taxon>Sedimenticola</taxon>
    </lineage>
</organism>
<dbReference type="HAMAP" id="MF_01930">
    <property type="entry name" value="PurN"/>
    <property type="match status" value="1"/>
</dbReference>
<feature type="binding site" evidence="6">
    <location>
        <begin position="113"/>
        <end position="116"/>
    </location>
    <ligand>
        <name>(6R)-10-formyltetrahydrofolate</name>
        <dbReference type="ChEBI" id="CHEBI:195366"/>
    </ligand>
</feature>
<accession>A0A557SCT7</accession>
<dbReference type="GO" id="GO:0004644">
    <property type="term" value="F:phosphoribosylglycinamide formyltransferase activity"/>
    <property type="evidence" value="ECO:0007669"/>
    <property type="project" value="UniProtKB-UniRule"/>
</dbReference>
<feature type="binding site" evidence="6">
    <location>
        <position position="130"/>
    </location>
    <ligand>
        <name>(6R)-10-formyltetrahydrofolate</name>
        <dbReference type="ChEBI" id="CHEBI:195366"/>
    </ligand>
</feature>
<dbReference type="AlphaFoldDB" id="A0A557SCT7"/>
<dbReference type="EMBL" id="VMNH01000009">
    <property type="protein sequence ID" value="TVO75238.1"/>
    <property type="molecule type" value="Genomic_DNA"/>
</dbReference>
<feature type="binding site" evidence="6">
    <location>
        <begin position="36"/>
        <end position="38"/>
    </location>
    <ligand>
        <name>N(1)-(5-phospho-beta-D-ribosyl)glycinamide</name>
        <dbReference type="ChEBI" id="CHEBI:143788"/>
    </ligand>
</feature>
<dbReference type="PANTHER" id="PTHR43369:SF2">
    <property type="entry name" value="PHOSPHORIBOSYLGLYCINAMIDE FORMYLTRANSFERASE"/>
    <property type="match status" value="1"/>
</dbReference>
<dbReference type="EC" id="2.1.2.2" evidence="6"/>
<feature type="site" description="Raises pKa of active site His" evidence="6">
    <location>
        <position position="168"/>
    </location>
</feature>
<sequence>MEAGPYRRPRWRTLCGNHKVNAEKRLPIVVLVSGSGSNLQAIIDDAQADLPVDIRAVISNKADAYGLERARKANIPTRVLEHTAFEDRSSYDQALIALIDEYQPALVILAGFMRILTPSFVSHYQGRLLNIHPSLLPKYRGLHTHQRVLESGDKQHGASVHLVTEELDGGPLILQVTVPIEPDDNEASLAARVLTQEHIIYPTVIRWFAEGRLSVTNGVIEMDGVALDGPKLMTFNQTTAL</sequence>
<feature type="binding site" evidence="6">
    <location>
        <position position="88"/>
    </location>
    <ligand>
        <name>(6R)-10-formyltetrahydrofolate</name>
        <dbReference type="ChEBI" id="CHEBI:195366"/>
    </ligand>
</feature>
<dbReference type="InterPro" id="IPR002376">
    <property type="entry name" value="Formyl_transf_N"/>
</dbReference>
<dbReference type="InterPro" id="IPR036477">
    <property type="entry name" value="Formyl_transf_N_sf"/>
</dbReference>
<dbReference type="Proteomes" id="UP000316649">
    <property type="component" value="Unassembled WGS sequence"/>
</dbReference>
<feature type="active site" description="Proton donor" evidence="6">
    <location>
        <position position="132"/>
    </location>
</feature>
<dbReference type="CDD" id="cd08645">
    <property type="entry name" value="FMT_core_GART"/>
    <property type="match status" value="1"/>
</dbReference>
<dbReference type="PIRSF" id="PIRSF036480">
    <property type="entry name" value="FormyFH4_hydr"/>
    <property type="match status" value="1"/>
</dbReference>
<comment type="caution">
    <text evidence="8">The sequence shown here is derived from an EMBL/GenBank/DDBJ whole genome shotgun (WGS) entry which is preliminary data.</text>
</comment>
<comment type="similarity">
    <text evidence="4 6">Belongs to the GART family.</text>
</comment>
<feature type="domain" description="Formyl transferase N-terminal" evidence="7">
    <location>
        <begin position="28"/>
        <end position="205"/>
    </location>
</feature>
<dbReference type="InterPro" id="IPR004607">
    <property type="entry name" value="GART"/>
</dbReference>
<dbReference type="Gene3D" id="3.40.50.170">
    <property type="entry name" value="Formyl transferase, N-terminal domain"/>
    <property type="match status" value="1"/>
</dbReference>
<dbReference type="SUPFAM" id="SSF53328">
    <property type="entry name" value="Formyltransferase"/>
    <property type="match status" value="1"/>
</dbReference>
<evidence type="ECO:0000256" key="1">
    <source>
        <dbReference type="ARBA" id="ARBA00005054"/>
    </source>
</evidence>
<keyword evidence="2 6" id="KW-0808">Transferase</keyword>
<protein>
    <recommendedName>
        <fullName evidence="6">Phosphoribosylglycinamide formyltransferase</fullName>
        <ecNumber evidence="6">2.1.2.2</ecNumber>
    </recommendedName>
    <alternativeName>
        <fullName evidence="6">5'-phosphoribosylglycinamide transformylase</fullName>
    </alternativeName>
    <alternativeName>
        <fullName evidence="6">GAR transformylase</fullName>
        <shortName evidence="6">GART</shortName>
    </alternativeName>
</protein>
<dbReference type="OrthoDB" id="9806170at2"/>